<gene>
    <name evidence="2" type="ORF">K490DRAFT_70470</name>
</gene>
<keyword evidence="3" id="KW-1185">Reference proteome</keyword>
<dbReference type="EMBL" id="ML978711">
    <property type="protein sequence ID" value="KAF2091682.1"/>
    <property type="molecule type" value="Genomic_DNA"/>
</dbReference>
<evidence type="ECO:0000256" key="1">
    <source>
        <dbReference type="SAM" id="MobiDB-lite"/>
    </source>
</evidence>
<comment type="caution">
    <text evidence="2">The sequence shown here is derived from an EMBL/GenBank/DDBJ whole genome shotgun (WGS) entry which is preliminary data.</text>
</comment>
<evidence type="ECO:0000313" key="3">
    <source>
        <dbReference type="Proteomes" id="UP000799776"/>
    </source>
</evidence>
<feature type="region of interest" description="Disordered" evidence="1">
    <location>
        <begin position="221"/>
        <end position="240"/>
    </location>
</feature>
<dbReference type="Proteomes" id="UP000799776">
    <property type="component" value="Unassembled WGS sequence"/>
</dbReference>
<accession>A0A9P4I3Y3</accession>
<proteinExistence type="predicted"/>
<evidence type="ECO:0000313" key="2">
    <source>
        <dbReference type="EMBL" id="KAF2091682.1"/>
    </source>
</evidence>
<reference evidence="2" key="1">
    <citation type="journal article" date="2020" name="Stud. Mycol.">
        <title>101 Dothideomycetes genomes: a test case for predicting lifestyles and emergence of pathogens.</title>
        <authorList>
            <person name="Haridas S."/>
            <person name="Albert R."/>
            <person name="Binder M."/>
            <person name="Bloem J."/>
            <person name="Labutti K."/>
            <person name="Salamov A."/>
            <person name="Andreopoulos B."/>
            <person name="Baker S."/>
            <person name="Barry K."/>
            <person name="Bills G."/>
            <person name="Bluhm B."/>
            <person name="Cannon C."/>
            <person name="Castanera R."/>
            <person name="Culley D."/>
            <person name="Daum C."/>
            <person name="Ezra D."/>
            <person name="Gonzalez J."/>
            <person name="Henrissat B."/>
            <person name="Kuo A."/>
            <person name="Liang C."/>
            <person name="Lipzen A."/>
            <person name="Lutzoni F."/>
            <person name="Magnuson J."/>
            <person name="Mondo S."/>
            <person name="Nolan M."/>
            <person name="Ohm R."/>
            <person name="Pangilinan J."/>
            <person name="Park H.-J."/>
            <person name="Ramirez L."/>
            <person name="Alfaro M."/>
            <person name="Sun H."/>
            <person name="Tritt A."/>
            <person name="Yoshinaga Y."/>
            <person name="Zwiers L.-H."/>
            <person name="Turgeon B."/>
            <person name="Goodwin S."/>
            <person name="Spatafora J."/>
            <person name="Crous P."/>
            <person name="Grigoriev I."/>
        </authorList>
    </citation>
    <scope>NUCLEOTIDE SEQUENCE</scope>
    <source>
        <strain evidence="2">CBS 121410</strain>
    </source>
</reference>
<dbReference type="OrthoDB" id="3527108at2759"/>
<protein>
    <submittedName>
        <fullName evidence="2">Uncharacterized protein</fullName>
    </submittedName>
</protein>
<organism evidence="2 3">
    <name type="scientific">Saccharata proteae CBS 121410</name>
    <dbReference type="NCBI Taxonomy" id="1314787"/>
    <lineage>
        <taxon>Eukaryota</taxon>
        <taxon>Fungi</taxon>
        <taxon>Dikarya</taxon>
        <taxon>Ascomycota</taxon>
        <taxon>Pezizomycotina</taxon>
        <taxon>Dothideomycetes</taxon>
        <taxon>Dothideomycetes incertae sedis</taxon>
        <taxon>Botryosphaeriales</taxon>
        <taxon>Saccharataceae</taxon>
        <taxon>Saccharata</taxon>
    </lineage>
</organism>
<name>A0A9P4I3Y3_9PEZI</name>
<dbReference type="AlphaFoldDB" id="A0A9P4I3Y3"/>
<sequence length="349" mass="39727">MLRQTILGYISAGWPREDIVIVDNSGTLDANNEGRLSSDNPFRIPYELYRNRYGVAILQTPTLYNFAQLQNLFLRIGIAHGWSYFFWSHMDVGILGDEDVVPYRSFYSRVLDILDGSLEPDRESNSTWSLESMRPATGAWAIKFFEFDNLALVNVEAWRTIGQWDTFVPYYSTDCDAYARLLLHGFTKDNVHAGHIFDVANTIDDPETKFFPAAKSDLDTTPAASRLHDNGTGADTGKPDATAAEANATLAPLDLDQLPDSPRYRNLLRELRTLQDVKYSTERNSWQDRQKGGRGEAWTYDPRGFQAAWWDTAQCGRELYTRKWGTLDCKLLGVTLDDMWKGDIVFDVM</sequence>